<protein>
    <submittedName>
        <fullName evidence="2">DinB family protein</fullName>
    </submittedName>
</protein>
<evidence type="ECO:0000313" key="2">
    <source>
        <dbReference type="EMBL" id="QWG08999.1"/>
    </source>
</evidence>
<dbReference type="EMBL" id="CP076128">
    <property type="protein sequence ID" value="QWG08999.1"/>
    <property type="molecule type" value="Genomic_DNA"/>
</dbReference>
<evidence type="ECO:0000259" key="1">
    <source>
        <dbReference type="Pfam" id="PF12867"/>
    </source>
</evidence>
<gene>
    <name evidence="2" type="ORF">KM029_08665</name>
</gene>
<proteinExistence type="predicted"/>
<sequence>MNQYIINLKENTNKVLLYSKELPQAKLDEKTEGKWSILEILEHIYLTDRAILGVLSRDSPQKNKSSEIIGEEKIKNILVDDKKKKYPSPSFLSPQGTFDNLNAFLDSFDAQRMLVIQDIESNKLVNDNRIYSHFILGDMTVMDWLNFIVYHTERHLNQIEERLN</sequence>
<organism evidence="2 3">
    <name type="scientific">Flammeovirga kamogawensis</name>
    <dbReference type="NCBI Taxonomy" id="373891"/>
    <lineage>
        <taxon>Bacteria</taxon>
        <taxon>Pseudomonadati</taxon>
        <taxon>Bacteroidota</taxon>
        <taxon>Cytophagia</taxon>
        <taxon>Cytophagales</taxon>
        <taxon>Flammeovirgaceae</taxon>
        <taxon>Flammeovirga</taxon>
    </lineage>
</organism>
<dbReference type="Gene3D" id="1.20.120.450">
    <property type="entry name" value="dinb family like domain"/>
    <property type="match status" value="1"/>
</dbReference>
<dbReference type="InterPro" id="IPR034660">
    <property type="entry name" value="DinB/YfiT-like"/>
</dbReference>
<accession>A0ABX8H053</accession>
<dbReference type="RefSeq" id="WP_144072904.1">
    <property type="nucleotide sequence ID" value="NZ_CP076128.1"/>
</dbReference>
<evidence type="ECO:0000313" key="3">
    <source>
        <dbReference type="Proteomes" id="UP000682802"/>
    </source>
</evidence>
<name>A0ABX8H053_9BACT</name>
<dbReference type="InterPro" id="IPR024775">
    <property type="entry name" value="DinB-like"/>
</dbReference>
<keyword evidence="3" id="KW-1185">Reference proteome</keyword>
<dbReference type="Proteomes" id="UP000682802">
    <property type="component" value="Chromosome 1"/>
</dbReference>
<dbReference type="SUPFAM" id="SSF109854">
    <property type="entry name" value="DinB/YfiT-like putative metalloenzymes"/>
    <property type="match status" value="1"/>
</dbReference>
<feature type="domain" description="DinB-like" evidence="1">
    <location>
        <begin position="9"/>
        <end position="159"/>
    </location>
</feature>
<dbReference type="Pfam" id="PF12867">
    <property type="entry name" value="DinB_2"/>
    <property type="match status" value="1"/>
</dbReference>
<reference evidence="2 3" key="1">
    <citation type="submission" date="2021-05" db="EMBL/GenBank/DDBJ databases">
        <title>Comparative genomic studies on the polysaccharide-degrading batcterial strains of the Flammeovirga genus.</title>
        <authorList>
            <person name="Zewei F."/>
            <person name="Zheng Z."/>
            <person name="Yu L."/>
            <person name="Ruyue G."/>
            <person name="Yanhong M."/>
            <person name="Yuanyuan C."/>
            <person name="Jingyan G."/>
            <person name="Wenjun H."/>
        </authorList>
    </citation>
    <scope>NUCLEOTIDE SEQUENCE [LARGE SCALE GENOMIC DNA]</scope>
    <source>
        <strain evidence="2 3">YS10</strain>
    </source>
</reference>